<feature type="domain" description="FHA" evidence="2">
    <location>
        <begin position="112"/>
        <end position="161"/>
    </location>
</feature>
<feature type="compositionally biased region" description="Low complexity" evidence="1">
    <location>
        <begin position="285"/>
        <end position="301"/>
    </location>
</feature>
<feature type="region of interest" description="Disordered" evidence="1">
    <location>
        <begin position="1"/>
        <end position="72"/>
    </location>
</feature>
<dbReference type="EMBL" id="CP022203">
    <property type="protein sequence ID" value="ATB46985.1"/>
    <property type="molecule type" value="Genomic_DNA"/>
</dbReference>
<feature type="region of interest" description="Disordered" evidence="1">
    <location>
        <begin position="239"/>
        <end position="378"/>
    </location>
</feature>
<evidence type="ECO:0000313" key="3">
    <source>
        <dbReference type="EMBL" id="ATB46985.1"/>
    </source>
</evidence>
<dbReference type="SUPFAM" id="SSF49879">
    <property type="entry name" value="SMAD/FHA domain"/>
    <property type="match status" value="1"/>
</dbReference>
<dbReference type="AlphaFoldDB" id="A0A250JT24"/>
<evidence type="ECO:0000259" key="2">
    <source>
        <dbReference type="PROSITE" id="PS50006"/>
    </source>
</evidence>
<dbReference type="InterPro" id="IPR050923">
    <property type="entry name" value="Cell_Proc_Reg/RNA_Proc"/>
</dbReference>
<reference evidence="3 4" key="1">
    <citation type="submission" date="2017-06" db="EMBL/GenBank/DDBJ databases">
        <title>Sequencing and comparative analysis of myxobacterial genomes.</title>
        <authorList>
            <person name="Rupp O."/>
            <person name="Goesmann A."/>
            <person name="Sogaard-Andersen L."/>
        </authorList>
    </citation>
    <scope>NUCLEOTIDE SEQUENCE [LARGE SCALE GENOMIC DNA]</scope>
    <source>
        <strain evidence="3 4">DSM 14697</strain>
    </source>
</reference>
<feature type="compositionally biased region" description="Polar residues" evidence="1">
    <location>
        <begin position="323"/>
        <end position="334"/>
    </location>
</feature>
<dbReference type="SMART" id="SM00240">
    <property type="entry name" value="FHA"/>
    <property type="match status" value="1"/>
</dbReference>
<dbReference type="KEGG" id="mmas:MYMAC_002590"/>
<accession>A0A250JT24</accession>
<dbReference type="SUPFAM" id="SSF48452">
    <property type="entry name" value="TPR-like"/>
    <property type="match status" value="1"/>
</dbReference>
<evidence type="ECO:0000256" key="1">
    <source>
        <dbReference type="SAM" id="MobiDB-lite"/>
    </source>
</evidence>
<dbReference type="CDD" id="cd00060">
    <property type="entry name" value="FHA"/>
    <property type="match status" value="1"/>
</dbReference>
<protein>
    <submittedName>
        <fullName evidence="3">Nuclease PIN</fullName>
    </submittedName>
</protein>
<feature type="region of interest" description="Disordered" evidence="1">
    <location>
        <begin position="489"/>
        <end position="509"/>
    </location>
</feature>
<dbReference type="InterPro" id="IPR008984">
    <property type="entry name" value="SMAD_FHA_dom_sf"/>
</dbReference>
<dbReference type="PROSITE" id="PS50006">
    <property type="entry name" value="FHA_DOMAIN"/>
    <property type="match status" value="1"/>
</dbReference>
<feature type="compositionally biased region" description="Polar residues" evidence="1">
    <location>
        <begin position="351"/>
        <end position="360"/>
    </location>
</feature>
<evidence type="ECO:0000313" key="4">
    <source>
        <dbReference type="Proteomes" id="UP000217343"/>
    </source>
</evidence>
<proteinExistence type="predicted"/>
<gene>
    <name evidence="3" type="ORF">MYMAC_002590</name>
</gene>
<name>A0A250JT24_9BACT</name>
<feature type="compositionally biased region" description="Basic and acidic residues" evidence="1">
    <location>
        <begin position="61"/>
        <end position="72"/>
    </location>
</feature>
<feature type="compositionally biased region" description="Pro residues" evidence="1">
    <location>
        <begin position="1"/>
        <end position="18"/>
    </location>
</feature>
<organism evidence="3 4">
    <name type="scientific">Corallococcus macrosporus DSM 14697</name>
    <dbReference type="NCBI Taxonomy" id="1189310"/>
    <lineage>
        <taxon>Bacteria</taxon>
        <taxon>Pseudomonadati</taxon>
        <taxon>Myxococcota</taxon>
        <taxon>Myxococcia</taxon>
        <taxon>Myxococcales</taxon>
        <taxon>Cystobacterineae</taxon>
        <taxon>Myxococcaceae</taxon>
        <taxon>Corallococcus</taxon>
    </lineage>
</organism>
<keyword evidence="4" id="KW-1185">Reference proteome</keyword>
<dbReference type="InterPro" id="IPR011990">
    <property type="entry name" value="TPR-like_helical_dom_sf"/>
</dbReference>
<dbReference type="Gene3D" id="2.60.200.20">
    <property type="match status" value="1"/>
</dbReference>
<dbReference type="PANTHER" id="PTHR23308">
    <property type="entry name" value="NUCLEAR INHIBITOR OF PROTEIN PHOSPHATASE-1"/>
    <property type="match status" value="1"/>
</dbReference>
<feature type="compositionally biased region" description="Basic and acidic residues" evidence="1">
    <location>
        <begin position="489"/>
        <end position="500"/>
    </location>
</feature>
<dbReference type="Pfam" id="PF00498">
    <property type="entry name" value="FHA"/>
    <property type="match status" value="1"/>
</dbReference>
<dbReference type="Proteomes" id="UP000217343">
    <property type="component" value="Chromosome"/>
</dbReference>
<dbReference type="Gene3D" id="1.25.40.10">
    <property type="entry name" value="Tetratricopeptide repeat domain"/>
    <property type="match status" value="1"/>
</dbReference>
<feature type="compositionally biased region" description="Acidic residues" evidence="1">
    <location>
        <begin position="24"/>
        <end position="36"/>
    </location>
</feature>
<sequence>MAPPNPKRPPRPPRPPGTQAPQDSDVELPFDDDEVDPLQADDPRPQRVPQFPAGSRRSRRHGPDGRANSDRELASRFDTAQEYSDPGYAPAFLYVERGPGAGQLVPVKQGALVIGRSSSSDLRLQHPSISRRHAHLTRRGDRFFLKDLSSQNGTFLNRHRIAAEVELMPGDEVSLGNALLRLRGHGGTPALGVPALTPDDKPPTRRALGSLGIALGAAALGSGVAALIALLSMRVSNTSEPAPTAVPRQTAPLPSPTVPVSGEPAREELETAPVQAPAEPPSPAAEPTAAEAASPPRAPMATGVSALNVARGTTKQVRPITLAPTTDRSANLQRPSPGPDTAGALEAGHAGNTSPSSQRTAGRPDTAAPASGPSAKQAEVLRRYEAGDVAAARDLAQAEKLTALYEQLIRFEAAEEAARKALAKGDLPEAIAQLSLALSVDDALAHGWSRHGPPLRKQLSRLHVQAGVEHAAAGRGDAARAAFEQALKHDTSNRAAREQLGRLTGASVP</sequence>
<dbReference type="InterPro" id="IPR000253">
    <property type="entry name" value="FHA_dom"/>
</dbReference>